<proteinExistence type="predicted"/>
<name>A0A9P4G720_9PLEO</name>
<evidence type="ECO:0000313" key="2">
    <source>
        <dbReference type="Proteomes" id="UP000800039"/>
    </source>
</evidence>
<dbReference type="GeneID" id="63844473"/>
<dbReference type="RefSeq" id="XP_040782789.1">
    <property type="nucleotide sequence ID" value="XM_040927221.1"/>
</dbReference>
<keyword evidence="2" id="KW-1185">Reference proteome</keyword>
<gene>
    <name evidence="1" type="ORF">K460DRAFT_205195</name>
</gene>
<reference evidence="1" key="1">
    <citation type="submission" date="2020-01" db="EMBL/GenBank/DDBJ databases">
        <authorList>
            <consortium name="DOE Joint Genome Institute"/>
            <person name="Haridas S."/>
            <person name="Albert R."/>
            <person name="Binder M."/>
            <person name="Bloem J."/>
            <person name="Labutti K."/>
            <person name="Salamov A."/>
            <person name="Andreopoulos B."/>
            <person name="Baker S.E."/>
            <person name="Barry K."/>
            <person name="Bills G."/>
            <person name="Bluhm B.H."/>
            <person name="Cannon C."/>
            <person name="Castanera R."/>
            <person name="Culley D.E."/>
            <person name="Daum C."/>
            <person name="Ezra D."/>
            <person name="Gonzalez J.B."/>
            <person name="Henrissat B."/>
            <person name="Kuo A."/>
            <person name="Liang C."/>
            <person name="Lipzen A."/>
            <person name="Lutzoni F."/>
            <person name="Magnuson J."/>
            <person name="Mondo S."/>
            <person name="Nolan M."/>
            <person name="Ohm R."/>
            <person name="Pangilinan J."/>
            <person name="Park H.-J."/>
            <person name="Ramirez L."/>
            <person name="Alfaro M."/>
            <person name="Sun H."/>
            <person name="Tritt A."/>
            <person name="Yoshinaga Y."/>
            <person name="Zwiers L.-H."/>
            <person name="Turgeon B.G."/>
            <person name="Goodwin S.B."/>
            <person name="Spatafora J.W."/>
            <person name="Crous P.W."/>
            <person name="Grigoriev I.V."/>
        </authorList>
    </citation>
    <scope>NUCLEOTIDE SEQUENCE</scope>
    <source>
        <strain evidence="1">CBS 394.84</strain>
    </source>
</reference>
<comment type="caution">
    <text evidence="1">The sequence shown here is derived from an EMBL/GenBank/DDBJ whole genome shotgun (WGS) entry which is preliminary data.</text>
</comment>
<organism evidence="1 2">
    <name type="scientific">Cucurbitaria berberidis CBS 394.84</name>
    <dbReference type="NCBI Taxonomy" id="1168544"/>
    <lineage>
        <taxon>Eukaryota</taxon>
        <taxon>Fungi</taxon>
        <taxon>Dikarya</taxon>
        <taxon>Ascomycota</taxon>
        <taxon>Pezizomycotina</taxon>
        <taxon>Dothideomycetes</taxon>
        <taxon>Pleosporomycetidae</taxon>
        <taxon>Pleosporales</taxon>
        <taxon>Pleosporineae</taxon>
        <taxon>Cucurbitariaceae</taxon>
        <taxon>Cucurbitaria</taxon>
    </lineage>
</organism>
<sequence length="139" mass="15642">MGIALQQAGSMRFALTPLLTDSCALSGSETLTESRGIFIVFSMASVLVELSRVTSGRRWCWVSVLNSLDALLATSDRNVGLVCTSCEVGVSWRYLSRSLGGVSRLHLFRNQKRHASAIRNRCFHTRRVRILWMQVFIEY</sequence>
<dbReference type="EMBL" id="ML976620">
    <property type="protein sequence ID" value="KAF1840226.1"/>
    <property type="molecule type" value="Genomic_DNA"/>
</dbReference>
<dbReference type="Proteomes" id="UP000800039">
    <property type="component" value="Unassembled WGS sequence"/>
</dbReference>
<accession>A0A9P4G720</accession>
<dbReference type="AlphaFoldDB" id="A0A9P4G720"/>
<protein>
    <submittedName>
        <fullName evidence="1">Uncharacterized protein</fullName>
    </submittedName>
</protein>
<evidence type="ECO:0000313" key="1">
    <source>
        <dbReference type="EMBL" id="KAF1840226.1"/>
    </source>
</evidence>